<gene>
    <name evidence="1" type="ORF">GCM10018781_31500</name>
</gene>
<dbReference type="AlphaFoldDB" id="A0A919FSM3"/>
<dbReference type="EMBL" id="BNBO01000015">
    <property type="protein sequence ID" value="GHH71014.1"/>
    <property type="molecule type" value="Genomic_DNA"/>
</dbReference>
<accession>A0A919FSM3</accession>
<name>A0A919FSM3_9ACTN</name>
<reference evidence="1" key="2">
    <citation type="submission" date="2020-09" db="EMBL/GenBank/DDBJ databases">
        <authorList>
            <person name="Sun Q."/>
            <person name="Ohkuma M."/>
        </authorList>
    </citation>
    <scope>NUCLEOTIDE SEQUENCE</scope>
    <source>
        <strain evidence="1">JCM 4646</strain>
    </source>
</reference>
<comment type="caution">
    <text evidence="1">The sequence shown here is derived from an EMBL/GenBank/DDBJ whole genome shotgun (WGS) entry which is preliminary data.</text>
</comment>
<dbReference type="Proteomes" id="UP000617734">
    <property type="component" value="Unassembled WGS sequence"/>
</dbReference>
<reference evidence="1" key="1">
    <citation type="journal article" date="2014" name="Int. J. Syst. Evol. Microbiol.">
        <title>Complete genome sequence of Corynebacterium casei LMG S-19264T (=DSM 44701T), isolated from a smear-ripened cheese.</title>
        <authorList>
            <consortium name="US DOE Joint Genome Institute (JGI-PGF)"/>
            <person name="Walter F."/>
            <person name="Albersmeier A."/>
            <person name="Kalinowski J."/>
            <person name="Ruckert C."/>
        </authorList>
    </citation>
    <scope>NUCLEOTIDE SEQUENCE</scope>
    <source>
        <strain evidence="1">JCM 4646</strain>
    </source>
</reference>
<evidence type="ECO:0000313" key="2">
    <source>
        <dbReference type="Proteomes" id="UP000617734"/>
    </source>
</evidence>
<evidence type="ECO:0000313" key="1">
    <source>
        <dbReference type="EMBL" id="GHH71014.1"/>
    </source>
</evidence>
<sequence>MARTSDRGGLGGPAGPGGVGLCVPSAAAGLLLELGAEVWSCRAHHLCGRLPPDPHRQVAAWAALGTARRWGAHFPSGRFWGCWGSAALATGGRCQAPDRPKRPPGPTGC</sequence>
<proteinExistence type="predicted"/>
<organism evidence="1 2">
    <name type="scientific">Kitasatospora indigofera</name>
    <dbReference type="NCBI Taxonomy" id="67307"/>
    <lineage>
        <taxon>Bacteria</taxon>
        <taxon>Bacillati</taxon>
        <taxon>Actinomycetota</taxon>
        <taxon>Actinomycetes</taxon>
        <taxon>Kitasatosporales</taxon>
        <taxon>Streptomycetaceae</taxon>
        <taxon>Kitasatospora</taxon>
    </lineage>
</organism>
<protein>
    <submittedName>
        <fullName evidence="1">Uncharacterized protein</fullName>
    </submittedName>
</protein>
<keyword evidence="2" id="KW-1185">Reference proteome</keyword>